<name>A0A7Z0WPV4_9PSEU</name>
<dbReference type="PROSITE" id="PS00061">
    <property type="entry name" value="ADH_SHORT"/>
    <property type="match status" value="1"/>
</dbReference>
<keyword evidence="5" id="KW-1185">Reference proteome</keyword>
<dbReference type="InterPro" id="IPR002347">
    <property type="entry name" value="SDR_fam"/>
</dbReference>
<dbReference type="InterPro" id="IPR036291">
    <property type="entry name" value="NAD(P)-bd_dom_sf"/>
</dbReference>
<reference evidence="4 5" key="1">
    <citation type="submission" date="2016-12" db="EMBL/GenBank/DDBJ databases">
        <title>The draft genome sequence of Actinophytocola xinjiangensis.</title>
        <authorList>
            <person name="Wang W."/>
            <person name="Yuan L."/>
        </authorList>
    </citation>
    <scope>NUCLEOTIDE SEQUENCE [LARGE SCALE GENOMIC DNA]</scope>
    <source>
        <strain evidence="4 5">CGMCC 4.4663</strain>
    </source>
</reference>
<dbReference type="OrthoDB" id="9795647at2"/>
<dbReference type="AlphaFoldDB" id="A0A7Z0WPV4"/>
<evidence type="ECO:0000256" key="1">
    <source>
        <dbReference type="ARBA" id="ARBA00006484"/>
    </source>
</evidence>
<evidence type="ECO:0000259" key="3">
    <source>
        <dbReference type="SMART" id="SM00822"/>
    </source>
</evidence>
<accession>A0A7Z0WPV4</accession>
<dbReference type="PANTHER" id="PTHR43658">
    <property type="entry name" value="SHORT-CHAIN DEHYDROGENASE/REDUCTASE"/>
    <property type="match status" value="1"/>
</dbReference>
<dbReference type="InterPro" id="IPR020904">
    <property type="entry name" value="Sc_DH/Rdtase_CS"/>
</dbReference>
<gene>
    <name evidence="4" type="ORF">BLA60_08610</name>
</gene>
<dbReference type="SMART" id="SM00822">
    <property type="entry name" value="PKS_KR"/>
    <property type="match status" value="1"/>
</dbReference>
<dbReference type="PANTHER" id="PTHR43658:SF8">
    <property type="entry name" value="17-BETA-HYDROXYSTEROID DEHYDROGENASE 14-RELATED"/>
    <property type="match status" value="1"/>
</dbReference>
<dbReference type="SUPFAM" id="SSF51735">
    <property type="entry name" value="NAD(P)-binding Rossmann-fold domains"/>
    <property type="match status" value="1"/>
</dbReference>
<comment type="caution">
    <text evidence="4">The sequence shown here is derived from an EMBL/GenBank/DDBJ whole genome shotgun (WGS) entry which is preliminary data.</text>
</comment>
<dbReference type="InterPro" id="IPR057326">
    <property type="entry name" value="KR_dom"/>
</dbReference>
<sequence length="255" mass="27192">MRLDGVSAIVTGGMSGLGLSTARHLLGHGAWVTIVDLERSRDSRTLDELGDHARFVPGDVTVTDDVEGAIEQAGQDGPVRALVHCAGRGSDRLRIVDREHRPGPLESFTEVVTTNLVGTYNVLRLVASAMSRNEPVDGSRGACVLTASVAAFDGQIGQTSYTASKAGVHGMTLVAARDLARHGIRVNTIAPGTFDTPMLARLREDLREQLAAAVPHPSRLGRADEFGDLAVSVLRNDYLNGETIRLDGAIRMPPR</sequence>
<evidence type="ECO:0000313" key="5">
    <source>
        <dbReference type="Proteomes" id="UP000185696"/>
    </source>
</evidence>
<protein>
    <submittedName>
        <fullName evidence="4">3-hydroxyacyl-CoA dehydrogenase</fullName>
    </submittedName>
</protein>
<evidence type="ECO:0000256" key="2">
    <source>
        <dbReference type="ARBA" id="ARBA00023002"/>
    </source>
</evidence>
<dbReference type="Pfam" id="PF00106">
    <property type="entry name" value="adh_short"/>
    <property type="match status" value="1"/>
</dbReference>
<comment type="similarity">
    <text evidence="1">Belongs to the short-chain dehydrogenases/reductases (SDR) family.</text>
</comment>
<dbReference type="EMBL" id="MSIF01000003">
    <property type="protein sequence ID" value="OLF12073.1"/>
    <property type="molecule type" value="Genomic_DNA"/>
</dbReference>
<keyword evidence="2" id="KW-0560">Oxidoreductase</keyword>
<dbReference type="PRINTS" id="PR00081">
    <property type="entry name" value="GDHRDH"/>
</dbReference>
<dbReference type="Proteomes" id="UP000185696">
    <property type="component" value="Unassembled WGS sequence"/>
</dbReference>
<dbReference type="Gene3D" id="3.40.50.720">
    <property type="entry name" value="NAD(P)-binding Rossmann-like Domain"/>
    <property type="match status" value="1"/>
</dbReference>
<dbReference type="RefSeq" id="WP_075132262.1">
    <property type="nucleotide sequence ID" value="NZ_MSIF01000003.1"/>
</dbReference>
<feature type="domain" description="Ketoreductase" evidence="3">
    <location>
        <begin position="6"/>
        <end position="192"/>
    </location>
</feature>
<organism evidence="4 5">
    <name type="scientific">Actinophytocola xinjiangensis</name>
    <dbReference type="NCBI Taxonomy" id="485602"/>
    <lineage>
        <taxon>Bacteria</taxon>
        <taxon>Bacillati</taxon>
        <taxon>Actinomycetota</taxon>
        <taxon>Actinomycetes</taxon>
        <taxon>Pseudonocardiales</taxon>
        <taxon>Pseudonocardiaceae</taxon>
    </lineage>
</organism>
<proteinExistence type="inferred from homology"/>
<dbReference type="GO" id="GO:0016491">
    <property type="term" value="F:oxidoreductase activity"/>
    <property type="evidence" value="ECO:0007669"/>
    <property type="project" value="UniProtKB-KW"/>
</dbReference>
<evidence type="ECO:0000313" key="4">
    <source>
        <dbReference type="EMBL" id="OLF12073.1"/>
    </source>
</evidence>